<reference evidence="9" key="1">
    <citation type="journal article" date="2024" name="BMC Genomics">
        <title>Functional annotation of a divergent genome using sequence and structure-based similarity.</title>
        <authorList>
            <person name="Svedberg D."/>
            <person name="Winiger R.R."/>
            <person name="Berg A."/>
            <person name="Sharma H."/>
            <person name="Tellgren-Roth C."/>
            <person name="Debrunner-Vossbrinck B.A."/>
            <person name="Vossbrinck C.R."/>
            <person name="Barandun J."/>
        </authorList>
    </citation>
    <scope>NUCLEOTIDE SEQUENCE</scope>
    <source>
        <strain evidence="9">Illinois isolate</strain>
    </source>
</reference>
<evidence type="ECO:0000256" key="2">
    <source>
        <dbReference type="ARBA" id="ARBA00022723"/>
    </source>
</evidence>
<dbReference type="Pfam" id="PF01435">
    <property type="entry name" value="Peptidase_M48"/>
    <property type="match status" value="1"/>
</dbReference>
<evidence type="ECO:0000256" key="3">
    <source>
        <dbReference type="ARBA" id="ARBA00022801"/>
    </source>
</evidence>
<feature type="transmembrane region" description="Helical" evidence="7">
    <location>
        <begin position="7"/>
        <end position="30"/>
    </location>
</feature>
<accession>A0AAX4J9X8</accession>
<evidence type="ECO:0000313" key="9">
    <source>
        <dbReference type="EMBL" id="WUR02794.1"/>
    </source>
</evidence>
<dbReference type="AlphaFoldDB" id="A0AAX4J9X8"/>
<feature type="domain" description="Peptidase M48" evidence="8">
    <location>
        <begin position="239"/>
        <end position="410"/>
    </location>
</feature>
<evidence type="ECO:0000256" key="5">
    <source>
        <dbReference type="ARBA" id="ARBA00023049"/>
    </source>
</evidence>
<keyword evidence="1 6" id="KW-0645">Protease</keyword>
<evidence type="ECO:0000256" key="4">
    <source>
        <dbReference type="ARBA" id="ARBA00022833"/>
    </source>
</evidence>
<feature type="transmembrane region" description="Helical" evidence="7">
    <location>
        <begin position="292"/>
        <end position="310"/>
    </location>
</feature>
<dbReference type="GO" id="GO:0004222">
    <property type="term" value="F:metalloendopeptidase activity"/>
    <property type="evidence" value="ECO:0007669"/>
    <property type="project" value="InterPro"/>
</dbReference>
<keyword evidence="7" id="KW-0812">Transmembrane</keyword>
<evidence type="ECO:0000256" key="1">
    <source>
        <dbReference type="ARBA" id="ARBA00022670"/>
    </source>
</evidence>
<dbReference type="GO" id="GO:0006508">
    <property type="term" value="P:proteolysis"/>
    <property type="evidence" value="ECO:0007669"/>
    <property type="project" value="UniProtKB-KW"/>
</dbReference>
<feature type="transmembrane region" description="Helical" evidence="7">
    <location>
        <begin position="322"/>
        <end position="343"/>
    </location>
</feature>
<comment type="cofactor">
    <cofactor evidence="6">
        <name>Zn(2+)</name>
        <dbReference type="ChEBI" id="CHEBI:29105"/>
    </cofactor>
    <text evidence="6">Binds 1 zinc ion per subunit.</text>
</comment>
<proteinExistence type="inferred from homology"/>
<dbReference type="KEGG" id="vnx:VNE69_03015"/>
<dbReference type="Proteomes" id="UP001334084">
    <property type="component" value="Chromosome 3"/>
</dbReference>
<dbReference type="PANTHER" id="PTHR10120">
    <property type="entry name" value="CAAX PRENYL PROTEASE 1"/>
    <property type="match status" value="1"/>
</dbReference>
<keyword evidence="5 6" id="KW-0482">Metalloprotease</keyword>
<keyword evidence="3 6" id="KW-0378">Hydrolase</keyword>
<keyword evidence="10" id="KW-1185">Reference proteome</keyword>
<evidence type="ECO:0000313" key="10">
    <source>
        <dbReference type="Proteomes" id="UP001334084"/>
    </source>
</evidence>
<dbReference type="RefSeq" id="XP_065328939.1">
    <property type="nucleotide sequence ID" value="XM_065472867.1"/>
</dbReference>
<sequence>MKNHYKAIFFFAFLITMLILIYEGLSLLIFSTDLKNGEYGIPKDSYTFKVAEATKIYHTSMMLAVSSRFKILKEKILLTLIYTALACCILLDLPRKYIYKFSRNTINCYTCTYLNVDHVQVAFTNIFVFLFSTLYLSEYIETYLGISRYNWINTILIYFMLYFLVCPCVVFCIFLLFRMFGGQLILALYISFIAKNLYEIFIEDDLSPTLRQLSAESFSEPVEKSLLDTKLGDKVFLDVDNSKETNAALVGLENQARIEIYGKFRDLPEKQQDSVLLHEIGHSIDHSLLKKLSVYFFIYGLELLTMLFLYNKGPKIFESEDLSKTTCFILLFIIYEISMKELIMAFYKLSSQRAETAADMWAKRAGFGEELSKSLLYISIQEASYIRPTYLYNAIYAMHPSIFSRVELLNKK</sequence>
<keyword evidence="7" id="KW-0472">Membrane</keyword>
<evidence type="ECO:0000259" key="8">
    <source>
        <dbReference type="Pfam" id="PF01435"/>
    </source>
</evidence>
<evidence type="ECO:0000256" key="6">
    <source>
        <dbReference type="RuleBase" id="RU003983"/>
    </source>
</evidence>
<feature type="transmembrane region" description="Helical" evidence="7">
    <location>
        <begin position="76"/>
        <end position="93"/>
    </location>
</feature>
<gene>
    <name evidence="9" type="ORF">VNE69_03015</name>
</gene>
<evidence type="ECO:0000256" key="7">
    <source>
        <dbReference type="SAM" id="Phobius"/>
    </source>
</evidence>
<protein>
    <submittedName>
        <fullName evidence="9">CAAX prenyl protease domain-containing protein</fullName>
    </submittedName>
</protein>
<feature type="transmembrane region" description="Helical" evidence="7">
    <location>
        <begin position="114"/>
        <end position="135"/>
    </location>
</feature>
<organism evidence="9 10">
    <name type="scientific">Vairimorpha necatrix</name>
    <dbReference type="NCBI Taxonomy" id="6039"/>
    <lineage>
        <taxon>Eukaryota</taxon>
        <taxon>Fungi</taxon>
        <taxon>Fungi incertae sedis</taxon>
        <taxon>Microsporidia</taxon>
        <taxon>Nosematidae</taxon>
        <taxon>Vairimorpha</taxon>
    </lineage>
</organism>
<dbReference type="GO" id="GO:0046872">
    <property type="term" value="F:metal ion binding"/>
    <property type="evidence" value="ECO:0007669"/>
    <property type="project" value="UniProtKB-KW"/>
</dbReference>
<keyword evidence="2" id="KW-0479">Metal-binding</keyword>
<keyword evidence="4 6" id="KW-0862">Zinc</keyword>
<feature type="transmembrane region" description="Helical" evidence="7">
    <location>
        <begin position="155"/>
        <end position="177"/>
    </location>
</feature>
<keyword evidence="7" id="KW-1133">Transmembrane helix</keyword>
<comment type="similarity">
    <text evidence="6">Belongs to the peptidase M48 family.</text>
</comment>
<dbReference type="EMBL" id="CP142728">
    <property type="protein sequence ID" value="WUR02794.1"/>
    <property type="molecule type" value="Genomic_DNA"/>
</dbReference>
<name>A0AAX4J9X8_9MICR</name>
<dbReference type="GeneID" id="90540611"/>
<dbReference type="InterPro" id="IPR001915">
    <property type="entry name" value="Peptidase_M48"/>
</dbReference>